<dbReference type="PANTHER" id="PTHR19139:SF161">
    <property type="entry name" value="AQUAPORIN-1"/>
    <property type="match status" value="1"/>
</dbReference>
<keyword evidence="6 8" id="KW-0472">Membrane</keyword>
<reference evidence="9" key="2">
    <citation type="submission" date="2025-09" db="UniProtKB">
        <authorList>
            <consortium name="Ensembl"/>
        </authorList>
    </citation>
    <scope>IDENTIFICATION</scope>
</reference>
<dbReference type="Pfam" id="PF00230">
    <property type="entry name" value="MIP"/>
    <property type="match status" value="1"/>
</dbReference>
<sequence>MTEIKSWAFWRPVEYVDMLLFIFIGIAAIIGKDKIEEKVAQQLKVSLAFALAIATLAQTFGHVSGAHLNPAVTLGLLVSCQISTLRCVCYILVKSQSLKLIVIQNKPLQSNFTLRTAAVVHVLQLNKVTVGQGFTFEFLATLQLVLLGLGHFAAISFTGCGIYPARSFGPALLWFQVTRRDVLLNGPQDVAIMEISCLAVSQECPPSIDAHGPSHIPLYGLCSSHPGLIIE</sequence>
<comment type="similarity">
    <text evidence="2 7">Belongs to the MIP/aquaporin (TC 1.A.8) family.</text>
</comment>
<dbReference type="GO" id="GO:0015250">
    <property type="term" value="F:water channel activity"/>
    <property type="evidence" value="ECO:0007669"/>
    <property type="project" value="TreeGrafter"/>
</dbReference>
<dbReference type="PRINTS" id="PR00783">
    <property type="entry name" value="MINTRINSICP"/>
</dbReference>
<evidence type="ECO:0000256" key="7">
    <source>
        <dbReference type="RuleBase" id="RU000477"/>
    </source>
</evidence>
<feature type="transmembrane region" description="Helical" evidence="8">
    <location>
        <begin position="72"/>
        <end position="93"/>
    </location>
</feature>
<dbReference type="AlphaFoldDB" id="A0A3Q3WSQ2"/>
<dbReference type="InterPro" id="IPR023271">
    <property type="entry name" value="Aquaporin-like"/>
</dbReference>
<evidence type="ECO:0000256" key="5">
    <source>
        <dbReference type="ARBA" id="ARBA00022989"/>
    </source>
</evidence>
<keyword evidence="4 7" id="KW-0812">Transmembrane</keyword>
<dbReference type="Gene3D" id="1.20.1080.10">
    <property type="entry name" value="Glycerol uptake facilitator protein"/>
    <property type="match status" value="1"/>
</dbReference>
<dbReference type="GO" id="GO:0035379">
    <property type="term" value="F:carbon dioxide transmembrane transporter activity"/>
    <property type="evidence" value="ECO:0007669"/>
    <property type="project" value="TreeGrafter"/>
</dbReference>
<dbReference type="Ensembl" id="ENSMMOT00000015715.1">
    <property type="protein sequence ID" value="ENSMMOP00000015462.1"/>
    <property type="gene ID" value="ENSMMOG00000011785.1"/>
</dbReference>
<evidence type="ECO:0000256" key="2">
    <source>
        <dbReference type="ARBA" id="ARBA00006175"/>
    </source>
</evidence>
<dbReference type="GO" id="GO:0003097">
    <property type="term" value="P:renal water transport"/>
    <property type="evidence" value="ECO:0007669"/>
    <property type="project" value="TreeGrafter"/>
</dbReference>
<dbReference type="SUPFAM" id="SSF81338">
    <property type="entry name" value="Aquaporin-like"/>
    <property type="match status" value="1"/>
</dbReference>
<evidence type="ECO:0000256" key="1">
    <source>
        <dbReference type="ARBA" id="ARBA00004141"/>
    </source>
</evidence>
<accession>A0A3Q3WSQ2</accession>
<comment type="subcellular location">
    <subcellularLocation>
        <location evidence="1">Membrane</location>
        <topology evidence="1">Multi-pass membrane protein</topology>
    </subcellularLocation>
</comment>
<keyword evidence="3 7" id="KW-0813">Transport</keyword>
<dbReference type="GO" id="GO:0016020">
    <property type="term" value="C:membrane"/>
    <property type="evidence" value="ECO:0007669"/>
    <property type="project" value="UniProtKB-SubCell"/>
</dbReference>
<organism evidence="9 10">
    <name type="scientific">Mola mola</name>
    <name type="common">Ocean sunfish</name>
    <name type="synonym">Tetraodon mola</name>
    <dbReference type="NCBI Taxonomy" id="94237"/>
    <lineage>
        <taxon>Eukaryota</taxon>
        <taxon>Metazoa</taxon>
        <taxon>Chordata</taxon>
        <taxon>Craniata</taxon>
        <taxon>Vertebrata</taxon>
        <taxon>Euteleostomi</taxon>
        <taxon>Actinopterygii</taxon>
        <taxon>Neopterygii</taxon>
        <taxon>Teleostei</taxon>
        <taxon>Neoteleostei</taxon>
        <taxon>Acanthomorphata</taxon>
        <taxon>Eupercaria</taxon>
        <taxon>Tetraodontiformes</taxon>
        <taxon>Molidae</taxon>
        <taxon>Mola</taxon>
    </lineage>
</organism>
<dbReference type="InterPro" id="IPR000425">
    <property type="entry name" value="MIP"/>
</dbReference>
<keyword evidence="5 8" id="KW-1133">Transmembrane helix</keyword>
<dbReference type="Proteomes" id="UP000261620">
    <property type="component" value="Unplaced"/>
</dbReference>
<dbReference type="GO" id="GO:0008519">
    <property type="term" value="F:ammonium channel activity"/>
    <property type="evidence" value="ECO:0007669"/>
    <property type="project" value="TreeGrafter"/>
</dbReference>
<protein>
    <submittedName>
        <fullName evidence="9">Uncharacterized protein</fullName>
    </submittedName>
</protein>
<proteinExistence type="inferred from homology"/>
<dbReference type="GO" id="GO:0015168">
    <property type="term" value="F:glycerol transmembrane transporter activity"/>
    <property type="evidence" value="ECO:0007669"/>
    <property type="project" value="TreeGrafter"/>
</dbReference>
<keyword evidence="10" id="KW-1185">Reference proteome</keyword>
<dbReference type="STRING" id="94237.ENSMMOP00000015462"/>
<reference evidence="9" key="1">
    <citation type="submission" date="2025-08" db="UniProtKB">
        <authorList>
            <consortium name="Ensembl"/>
        </authorList>
    </citation>
    <scope>IDENTIFICATION</scope>
</reference>
<feature type="transmembrane region" description="Helical" evidence="8">
    <location>
        <begin position="43"/>
        <end position="60"/>
    </location>
</feature>
<evidence type="ECO:0000256" key="8">
    <source>
        <dbReference type="SAM" id="Phobius"/>
    </source>
</evidence>
<dbReference type="OMA" id="AIMEISC"/>
<dbReference type="InterPro" id="IPR034294">
    <property type="entry name" value="Aquaporin_transptr"/>
</dbReference>
<evidence type="ECO:0000256" key="3">
    <source>
        <dbReference type="ARBA" id="ARBA00022448"/>
    </source>
</evidence>
<dbReference type="InterPro" id="IPR022357">
    <property type="entry name" value="MIP_CS"/>
</dbReference>
<name>A0A3Q3WSQ2_MOLML</name>
<evidence type="ECO:0000313" key="9">
    <source>
        <dbReference type="Ensembl" id="ENSMMOP00000015462.1"/>
    </source>
</evidence>
<dbReference type="PROSITE" id="PS00221">
    <property type="entry name" value="MIP"/>
    <property type="match status" value="1"/>
</dbReference>
<dbReference type="GO" id="GO:0006972">
    <property type="term" value="P:hyperosmotic response"/>
    <property type="evidence" value="ECO:0007669"/>
    <property type="project" value="TreeGrafter"/>
</dbReference>
<dbReference type="PANTHER" id="PTHR19139">
    <property type="entry name" value="AQUAPORIN TRANSPORTER"/>
    <property type="match status" value="1"/>
</dbReference>
<feature type="transmembrane region" description="Helical" evidence="8">
    <location>
        <begin position="12"/>
        <end position="31"/>
    </location>
</feature>
<evidence type="ECO:0000256" key="6">
    <source>
        <dbReference type="ARBA" id="ARBA00023136"/>
    </source>
</evidence>
<evidence type="ECO:0000256" key="4">
    <source>
        <dbReference type="ARBA" id="ARBA00022692"/>
    </source>
</evidence>
<evidence type="ECO:0000313" key="10">
    <source>
        <dbReference type="Proteomes" id="UP000261620"/>
    </source>
</evidence>